<evidence type="ECO:0000256" key="1">
    <source>
        <dbReference type="SAM" id="MobiDB-lite"/>
    </source>
</evidence>
<accession>A0A7W7R1F1</accession>
<proteinExistence type="predicted"/>
<keyword evidence="4" id="KW-1185">Reference proteome</keyword>
<dbReference type="AlphaFoldDB" id="A0A7W7R1F1"/>
<gene>
    <name evidence="3" type="ORF">FHR34_002635</name>
</gene>
<evidence type="ECO:0000313" key="4">
    <source>
        <dbReference type="Proteomes" id="UP000540506"/>
    </source>
</evidence>
<feature type="compositionally biased region" description="Low complexity" evidence="1">
    <location>
        <begin position="93"/>
        <end position="114"/>
    </location>
</feature>
<sequence length="296" mass="29700">MPQQPTASAPLGATPYPTQAQAPAAFGGGAQGGAPDGDRPDWEALADRNEAVHRRRTRMKIVVWSLAGALVLGGVVATAMVLSGSKKSGKTVAGPTASPSAPASGSAAPSPAASGSGGPGGDPSKPLWEATTDTAPLSATGLFPAQTVTVNGATWTRTIDTVTDPCWDATTGGLGSVLGDQTCRQVIRVTYVSGDSAVTLGVAVFDHQIQAENSLKNYKGHILGLSAPGAPQFCNAVGCASTHGTLGRYGYLTVEGSAKQGGIAQDAAATAAAPGFDDYIKGQLLQRAKAESSATR</sequence>
<feature type="compositionally biased region" description="Low complexity" evidence="1">
    <location>
        <begin position="13"/>
        <end position="25"/>
    </location>
</feature>
<evidence type="ECO:0000313" key="3">
    <source>
        <dbReference type="EMBL" id="MBB4923642.1"/>
    </source>
</evidence>
<reference evidence="3 4" key="1">
    <citation type="submission" date="2020-08" db="EMBL/GenBank/DDBJ databases">
        <title>Sequencing the genomes of 1000 actinobacteria strains.</title>
        <authorList>
            <person name="Klenk H.-P."/>
        </authorList>
    </citation>
    <scope>NUCLEOTIDE SEQUENCE [LARGE SCALE GENOMIC DNA]</scope>
    <source>
        <strain evidence="3 4">DSM 41654</strain>
    </source>
</reference>
<feature type="compositionally biased region" description="Gly residues" evidence="1">
    <location>
        <begin position="26"/>
        <end position="35"/>
    </location>
</feature>
<dbReference type="Proteomes" id="UP000540506">
    <property type="component" value="Unassembled WGS sequence"/>
</dbReference>
<name>A0A7W7R1F1_KITKI</name>
<organism evidence="3 4">
    <name type="scientific">Kitasatospora kifunensis</name>
    <name type="common">Streptomyces kifunensis</name>
    <dbReference type="NCBI Taxonomy" id="58351"/>
    <lineage>
        <taxon>Bacteria</taxon>
        <taxon>Bacillati</taxon>
        <taxon>Actinomycetota</taxon>
        <taxon>Actinomycetes</taxon>
        <taxon>Kitasatosporales</taxon>
        <taxon>Streptomycetaceae</taxon>
        <taxon>Kitasatospora</taxon>
    </lineage>
</organism>
<feature type="region of interest" description="Disordered" evidence="1">
    <location>
        <begin position="1"/>
        <end position="42"/>
    </location>
</feature>
<keyword evidence="2" id="KW-0812">Transmembrane</keyword>
<comment type="caution">
    <text evidence="3">The sequence shown here is derived from an EMBL/GenBank/DDBJ whole genome shotgun (WGS) entry which is preliminary data.</text>
</comment>
<keyword evidence="2" id="KW-0472">Membrane</keyword>
<evidence type="ECO:0000256" key="2">
    <source>
        <dbReference type="SAM" id="Phobius"/>
    </source>
</evidence>
<keyword evidence="2" id="KW-1133">Transmembrane helix</keyword>
<dbReference type="EMBL" id="JACHJV010000001">
    <property type="protein sequence ID" value="MBB4923642.1"/>
    <property type="molecule type" value="Genomic_DNA"/>
</dbReference>
<protein>
    <submittedName>
        <fullName evidence="3">Uncharacterized protein</fullName>
    </submittedName>
</protein>
<feature type="region of interest" description="Disordered" evidence="1">
    <location>
        <begin position="85"/>
        <end position="130"/>
    </location>
</feature>
<feature type="transmembrane region" description="Helical" evidence="2">
    <location>
        <begin position="61"/>
        <end position="82"/>
    </location>
</feature>